<dbReference type="EMBL" id="ML769447">
    <property type="protein sequence ID" value="KAE9401266.1"/>
    <property type="molecule type" value="Genomic_DNA"/>
</dbReference>
<dbReference type="OrthoDB" id="2012566at2759"/>
<proteinExistence type="predicted"/>
<dbReference type="InterPro" id="IPR023214">
    <property type="entry name" value="HAD_sf"/>
</dbReference>
<sequence>MSPQNLILDIGGVVLDYSIDKPIALPPRQIKTALQSTIWNDYESGRYTRQECYNKLTTTFDISLEDWEQTVRQLNDSLVENVDFIQAIRSIRSTYPNLGVFAMSNVSGPDFEDIRSFVKGWGIFDAVFTSAEAMCRKPEVAFYQRSCIFVDDKPENVVAAHTLGMRGVVFTSTVAVVNKLHNLLGDPAERGMNFLRQNSGNLFCETDKGYKLYDNFSQLLILSCIGDRTLVRLDNNGPTWQYFIGTPIFTDLKYPDDADTTSLAMVTLDAPPEERQVVMDTILSHLTVDGLPLAYFDHTRPRFCPFVCANVLRLFYLNDQGYKMASTLEFLCRVLRTRAYEFDTRYYYSSDWLFYYLGDLCGRCSNPELSELRHLLETRLRERMGCDKEVLSASMRLLAAQSLGLENKRDLETLLDSQQADGGWELAWLFRYGSVDVKIGSRSVVTAMAIKGIIDSQ</sequence>
<dbReference type="AlphaFoldDB" id="A0A6A4HSZ0"/>
<evidence type="ECO:0000313" key="1">
    <source>
        <dbReference type="EMBL" id="KAE9401266.1"/>
    </source>
</evidence>
<dbReference type="Gene3D" id="3.40.50.1000">
    <property type="entry name" value="HAD superfamily/HAD-like"/>
    <property type="match status" value="1"/>
</dbReference>
<protein>
    <recommendedName>
        <fullName evidence="3">HAD-like protein</fullName>
    </recommendedName>
</protein>
<dbReference type="PANTHER" id="PTHR43611:SF3">
    <property type="entry name" value="FLAVIN MONONUCLEOTIDE HYDROLASE 1, CHLOROPLATIC"/>
    <property type="match status" value="1"/>
</dbReference>
<dbReference type="Gene3D" id="1.10.150.240">
    <property type="entry name" value="Putative phosphatase, domain 2"/>
    <property type="match status" value="1"/>
</dbReference>
<gene>
    <name evidence="1" type="ORF">BT96DRAFT_965029</name>
</gene>
<evidence type="ECO:0008006" key="3">
    <source>
        <dbReference type="Google" id="ProtNLM"/>
    </source>
</evidence>
<keyword evidence="2" id="KW-1185">Reference proteome</keyword>
<dbReference type="InterPro" id="IPR023198">
    <property type="entry name" value="PGP-like_dom2"/>
</dbReference>
<dbReference type="PANTHER" id="PTHR43611">
    <property type="entry name" value="ALPHA-D-GLUCOSE 1-PHOSPHATE PHOSPHATASE"/>
    <property type="match status" value="1"/>
</dbReference>
<dbReference type="SUPFAM" id="SSF56784">
    <property type="entry name" value="HAD-like"/>
    <property type="match status" value="1"/>
</dbReference>
<evidence type="ECO:0000313" key="2">
    <source>
        <dbReference type="Proteomes" id="UP000799118"/>
    </source>
</evidence>
<accession>A0A6A4HSZ0</accession>
<organism evidence="1 2">
    <name type="scientific">Gymnopus androsaceus JB14</name>
    <dbReference type="NCBI Taxonomy" id="1447944"/>
    <lineage>
        <taxon>Eukaryota</taxon>
        <taxon>Fungi</taxon>
        <taxon>Dikarya</taxon>
        <taxon>Basidiomycota</taxon>
        <taxon>Agaricomycotina</taxon>
        <taxon>Agaricomycetes</taxon>
        <taxon>Agaricomycetidae</taxon>
        <taxon>Agaricales</taxon>
        <taxon>Marasmiineae</taxon>
        <taxon>Omphalotaceae</taxon>
        <taxon>Gymnopus</taxon>
    </lineage>
</organism>
<name>A0A6A4HSZ0_9AGAR</name>
<reference evidence="1" key="1">
    <citation type="journal article" date="2019" name="Environ. Microbiol.">
        <title>Fungal ecological strategies reflected in gene transcription - a case study of two litter decomposers.</title>
        <authorList>
            <person name="Barbi F."/>
            <person name="Kohler A."/>
            <person name="Barry K."/>
            <person name="Baskaran P."/>
            <person name="Daum C."/>
            <person name="Fauchery L."/>
            <person name="Ihrmark K."/>
            <person name="Kuo A."/>
            <person name="LaButti K."/>
            <person name="Lipzen A."/>
            <person name="Morin E."/>
            <person name="Grigoriev I.V."/>
            <person name="Henrissat B."/>
            <person name="Lindahl B."/>
            <person name="Martin F."/>
        </authorList>
    </citation>
    <scope>NUCLEOTIDE SEQUENCE</scope>
    <source>
        <strain evidence="1">JB14</strain>
    </source>
</reference>
<dbReference type="InterPro" id="IPR036412">
    <property type="entry name" value="HAD-like_sf"/>
</dbReference>
<dbReference type="Proteomes" id="UP000799118">
    <property type="component" value="Unassembled WGS sequence"/>
</dbReference>